<dbReference type="InParanoid" id="E8R6F6"/>
<evidence type="ECO:0000256" key="3">
    <source>
        <dbReference type="ARBA" id="ARBA00012030"/>
    </source>
</evidence>
<evidence type="ECO:0000256" key="9">
    <source>
        <dbReference type="ARBA" id="ARBA00023004"/>
    </source>
</evidence>
<evidence type="ECO:0000256" key="7">
    <source>
        <dbReference type="ARBA" id="ARBA00022763"/>
    </source>
</evidence>
<dbReference type="EC" id="3.2.2.27" evidence="3"/>
<proteinExistence type="inferred from homology"/>
<dbReference type="RefSeq" id="WP_013564146.1">
    <property type="nucleotide sequence ID" value="NC_014962.1"/>
</dbReference>
<name>E8R6F6_ISOPI</name>
<evidence type="ECO:0000256" key="10">
    <source>
        <dbReference type="ARBA" id="ARBA00023014"/>
    </source>
</evidence>
<dbReference type="STRING" id="575540.Isop_1271"/>
<dbReference type="SMART" id="SM00987">
    <property type="entry name" value="UreE_C"/>
    <property type="match status" value="1"/>
</dbReference>
<reference evidence="13 14" key="2">
    <citation type="journal article" date="2011" name="Stand. Genomic Sci.">
        <title>Complete genome sequence of Isosphaera pallida type strain (IS1B).</title>
        <authorList>
            <consortium name="US DOE Joint Genome Institute (JGI-PGF)"/>
            <person name="Goker M."/>
            <person name="Cleland D."/>
            <person name="Saunders E."/>
            <person name="Lapidus A."/>
            <person name="Nolan M."/>
            <person name="Lucas S."/>
            <person name="Hammon N."/>
            <person name="Deshpande S."/>
            <person name="Cheng J.F."/>
            <person name="Tapia R."/>
            <person name="Han C."/>
            <person name="Goodwin L."/>
            <person name="Pitluck S."/>
            <person name="Liolios K."/>
            <person name="Pagani I."/>
            <person name="Ivanova N."/>
            <person name="Mavromatis K."/>
            <person name="Pati A."/>
            <person name="Chen A."/>
            <person name="Palaniappan K."/>
            <person name="Land M."/>
            <person name="Hauser L."/>
            <person name="Chang Y.J."/>
            <person name="Jeffries C.D."/>
            <person name="Detter J.C."/>
            <person name="Beck B."/>
            <person name="Woyke T."/>
            <person name="Bristow J."/>
            <person name="Eisen J.A."/>
            <person name="Markowitz V."/>
            <person name="Hugenholtz P."/>
            <person name="Kyrpides N.C."/>
            <person name="Klenk H.P."/>
        </authorList>
    </citation>
    <scope>NUCLEOTIDE SEQUENCE [LARGE SCALE GENOMIC DNA]</scope>
    <source>
        <strain evidence="14">ATCC 43644 / DSM 9630 / IS1B</strain>
    </source>
</reference>
<dbReference type="GO" id="GO:0046872">
    <property type="term" value="F:metal ion binding"/>
    <property type="evidence" value="ECO:0007669"/>
    <property type="project" value="UniProtKB-KW"/>
</dbReference>
<dbReference type="GO" id="GO:0051539">
    <property type="term" value="F:4 iron, 4 sulfur cluster binding"/>
    <property type="evidence" value="ECO:0007669"/>
    <property type="project" value="UniProtKB-KW"/>
</dbReference>
<evidence type="ECO:0000256" key="8">
    <source>
        <dbReference type="ARBA" id="ARBA00022801"/>
    </source>
</evidence>
<comment type="similarity">
    <text evidence="2">Belongs to the uracil-DNA glycosylase (UDG) superfamily. Type 4 (UDGa) family.</text>
</comment>
<keyword evidence="5" id="KW-0004">4Fe-4S</keyword>
<evidence type="ECO:0000256" key="4">
    <source>
        <dbReference type="ARBA" id="ARBA00019403"/>
    </source>
</evidence>
<dbReference type="KEGG" id="ipa:Isop_1271"/>
<dbReference type="InterPro" id="IPR036895">
    <property type="entry name" value="Uracil-DNA_glycosylase-like_sf"/>
</dbReference>
<comment type="catalytic activity">
    <reaction evidence="1">
        <text>Hydrolyzes single-stranded DNA or mismatched double-stranded DNA and polynucleotides, releasing free uracil.</text>
        <dbReference type="EC" id="3.2.2.27"/>
    </reaction>
</comment>
<dbReference type="SUPFAM" id="SSF52141">
    <property type="entry name" value="Uracil-DNA glycosylase-like"/>
    <property type="match status" value="1"/>
</dbReference>
<keyword evidence="9" id="KW-0408">Iron</keyword>
<evidence type="ECO:0000259" key="12">
    <source>
        <dbReference type="SMART" id="SM00986"/>
    </source>
</evidence>
<gene>
    <name evidence="13" type="ordered locus">Isop_1271</name>
</gene>
<dbReference type="CDD" id="cd10030">
    <property type="entry name" value="UDG-F4_TTUDGA_SPO1dp_like"/>
    <property type="match status" value="1"/>
</dbReference>
<organism evidence="13 14">
    <name type="scientific">Isosphaera pallida (strain ATCC 43644 / DSM 9630 / IS1B)</name>
    <dbReference type="NCBI Taxonomy" id="575540"/>
    <lineage>
        <taxon>Bacteria</taxon>
        <taxon>Pseudomonadati</taxon>
        <taxon>Planctomycetota</taxon>
        <taxon>Planctomycetia</taxon>
        <taxon>Isosphaerales</taxon>
        <taxon>Isosphaeraceae</taxon>
        <taxon>Isosphaera</taxon>
    </lineage>
</organism>
<evidence type="ECO:0000256" key="5">
    <source>
        <dbReference type="ARBA" id="ARBA00022485"/>
    </source>
</evidence>
<sequence>MTSTMRDSNARFQGLRQIRQRLEALRLAGVTEIPRLVRGRPAPLKPSLTPLRKSVETEFHPSPIDSKTVERAVAVAASDQAPPASIVPTAPALPTVAASPVLKAPERTNRPTRSSPTSVIATALFEEDGFATPPLPSDQRSNALTVLAEEVSSCQACPALVASRTQTVFGVGSPTARLMFIGEAPGEEEDAKGVPFVGRAGQLLTDMIVKGMGLTRDQVYIANACKCRPTDAEGRNRTPDPSEIRNCASYLDRQIEIVRPEFLCLLGKTAAQAVLGTPLPLAQLRKRLHRHRGMTVVVTFHPAYLLRNPSDKKEAWEDLKMLMSAMGLKPPGRS</sequence>
<dbReference type="Pfam" id="PF03167">
    <property type="entry name" value="UDG"/>
    <property type="match status" value="1"/>
</dbReference>
<dbReference type="eggNOG" id="COG1573">
    <property type="taxonomic scope" value="Bacteria"/>
</dbReference>
<dbReference type="EMBL" id="CP002353">
    <property type="protein sequence ID" value="ADV61857.1"/>
    <property type="molecule type" value="Genomic_DNA"/>
</dbReference>
<dbReference type="Proteomes" id="UP000008631">
    <property type="component" value="Chromosome"/>
</dbReference>
<dbReference type="SMART" id="SM00986">
    <property type="entry name" value="UDG"/>
    <property type="match status" value="1"/>
</dbReference>
<keyword evidence="11" id="KW-0234">DNA repair</keyword>
<keyword evidence="10" id="KW-0411">Iron-sulfur</keyword>
<dbReference type="PANTHER" id="PTHR33693:SF1">
    <property type="entry name" value="TYPE-4 URACIL-DNA GLYCOSYLASE"/>
    <property type="match status" value="1"/>
</dbReference>
<evidence type="ECO:0000256" key="1">
    <source>
        <dbReference type="ARBA" id="ARBA00001400"/>
    </source>
</evidence>
<accession>E8R6F6</accession>
<evidence type="ECO:0000256" key="2">
    <source>
        <dbReference type="ARBA" id="ARBA00006521"/>
    </source>
</evidence>
<dbReference type="GO" id="GO:0004844">
    <property type="term" value="F:uracil DNA N-glycosylase activity"/>
    <property type="evidence" value="ECO:0007669"/>
    <property type="project" value="UniProtKB-EC"/>
</dbReference>
<feature type="domain" description="Uracil-DNA glycosylase-like" evidence="12">
    <location>
        <begin position="169"/>
        <end position="320"/>
    </location>
</feature>
<evidence type="ECO:0000313" key="14">
    <source>
        <dbReference type="Proteomes" id="UP000008631"/>
    </source>
</evidence>
<protein>
    <recommendedName>
        <fullName evidence="4">Type-4 uracil-DNA glycosylase</fullName>
        <ecNumber evidence="3">3.2.2.27</ecNumber>
    </recommendedName>
</protein>
<dbReference type="Gene3D" id="3.40.470.10">
    <property type="entry name" value="Uracil-DNA glycosylase-like domain"/>
    <property type="match status" value="1"/>
</dbReference>
<keyword evidence="8" id="KW-0378">Hydrolase</keyword>
<evidence type="ECO:0000256" key="6">
    <source>
        <dbReference type="ARBA" id="ARBA00022723"/>
    </source>
</evidence>
<keyword evidence="7" id="KW-0227">DNA damage</keyword>
<keyword evidence="6" id="KW-0479">Metal-binding</keyword>
<evidence type="ECO:0000256" key="11">
    <source>
        <dbReference type="ARBA" id="ARBA00023204"/>
    </source>
</evidence>
<dbReference type="GO" id="GO:0006281">
    <property type="term" value="P:DNA repair"/>
    <property type="evidence" value="ECO:0007669"/>
    <property type="project" value="UniProtKB-KW"/>
</dbReference>
<dbReference type="NCBIfam" id="TIGR00758">
    <property type="entry name" value="UDG_fam4"/>
    <property type="match status" value="1"/>
</dbReference>
<dbReference type="PANTHER" id="PTHR33693">
    <property type="entry name" value="TYPE-5 URACIL-DNA GLYCOSYLASE"/>
    <property type="match status" value="1"/>
</dbReference>
<dbReference type="InterPro" id="IPR051536">
    <property type="entry name" value="UDG_Type-4/5"/>
</dbReference>
<reference key="1">
    <citation type="submission" date="2010-11" db="EMBL/GenBank/DDBJ databases">
        <title>The complete sequence of chromosome of Isophaera pallida ATCC 43644.</title>
        <authorList>
            <consortium name="US DOE Joint Genome Institute (JGI-PGF)"/>
            <person name="Lucas S."/>
            <person name="Copeland A."/>
            <person name="Lapidus A."/>
            <person name="Bruce D."/>
            <person name="Goodwin L."/>
            <person name="Pitluck S."/>
            <person name="Kyrpides N."/>
            <person name="Mavromatis K."/>
            <person name="Pagani I."/>
            <person name="Ivanova N."/>
            <person name="Saunders E."/>
            <person name="Brettin T."/>
            <person name="Detter J.C."/>
            <person name="Han C."/>
            <person name="Tapia R."/>
            <person name="Land M."/>
            <person name="Hauser L."/>
            <person name="Markowitz V."/>
            <person name="Cheng J.-F."/>
            <person name="Hugenholtz P."/>
            <person name="Woyke T."/>
            <person name="Wu D."/>
            <person name="Eisen J.A."/>
        </authorList>
    </citation>
    <scope>NUCLEOTIDE SEQUENCE</scope>
    <source>
        <strain>ATCC 43644</strain>
    </source>
</reference>
<evidence type="ECO:0000313" key="13">
    <source>
        <dbReference type="EMBL" id="ADV61857.1"/>
    </source>
</evidence>
<dbReference type="AlphaFoldDB" id="E8R6F6"/>
<dbReference type="InterPro" id="IPR005122">
    <property type="entry name" value="Uracil-DNA_glycosylase-like"/>
</dbReference>
<dbReference type="HOGENOM" id="CLU_044815_1_0_0"/>
<keyword evidence="14" id="KW-1185">Reference proteome</keyword>
<dbReference type="InterPro" id="IPR005273">
    <property type="entry name" value="Ura-DNA_glyco_family4"/>
</dbReference>